<comment type="caution">
    <text evidence="1">The sequence shown here is derived from an EMBL/GenBank/DDBJ whole genome shotgun (WGS) entry which is preliminary data.</text>
</comment>
<reference evidence="2" key="1">
    <citation type="journal article" date="2022" name="Nat. Commun.">
        <title>Chromosome evolution and the genetic basis of agronomically important traits in greater yam.</title>
        <authorList>
            <person name="Bredeson J.V."/>
            <person name="Lyons J.B."/>
            <person name="Oniyinde I.O."/>
            <person name="Okereke N.R."/>
            <person name="Kolade O."/>
            <person name="Nnabue I."/>
            <person name="Nwadili C.O."/>
            <person name="Hribova E."/>
            <person name="Parker M."/>
            <person name="Nwogha J."/>
            <person name="Shu S."/>
            <person name="Carlson J."/>
            <person name="Kariba R."/>
            <person name="Muthemba S."/>
            <person name="Knop K."/>
            <person name="Barton G.J."/>
            <person name="Sherwood A.V."/>
            <person name="Lopez-Montes A."/>
            <person name="Asiedu R."/>
            <person name="Jamnadass R."/>
            <person name="Muchugi A."/>
            <person name="Goodstein D."/>
            <person name="Egesi C.N."/>
            <person name="Featherston J."/>
            <person name="Asfaw A."/>
            <person name="Simpson G.G."/>
            <person name="Dolezel J."/>
            <person name="Hendre P.S."/>
            <person name="Van Deynze A."/>
            <person name="Kumar P.L."/>
            <person name="Obidiegwu J.E."/>
            <person name="Bhattacharjee R."/>
            <person name="Rokhsar D.S."/>
        </authorList>
    </citation>
    <scope>NUCLEOTIDE SEQUENCE [LARGE SCALE GENOMIC DNA]</scope>
    <source>
        <strain evidence="2">cv. TDa95/00328</strain>
    </source>
</reference>
<evidence type="ECO:0000313" key="2">
    <source>
        <dbReference type="Proteomes" id="UP000827976"/>
    </source>
</evidence>
<dbReference type="Proteomes" id="UP000827976">
    <property type="component" value="Chromosome 8"/>
</dbReference>
<keyword evidence="2" id="KW-1185">Reference proteome</keyword>
<sequence length="138" mass="15863">MPKVQRYRGVRQRHWGSWVSEIRHPLLKTRIWLGTFETAEDAARAFDEAARLICGTRARTNFPYDPNGSGRSSTLSTGLMEKLEKYCGVMKEESKKSRTEIVGKEEINYLNDEFIEEMIEELIYYGSMELSSPSSSSL</sequence>
<gene>
    <name evidence="1" type="ORF">IHE45_08G095100</name>
</gene>
<organism evidence="1 2">
    <name type="scientific">Dioscorea alata</name>
    <name type="common">Purple yam</name>
    <dbReference type="NCBI Taxonomy" id="55571"/>
    <lineage>
        <taxon>Eukaryota</taxon>
        <taxon>Viridiplantae</taxon>
        <taxon>Streptophyta</taxon>
        <taxon>Embryophyta</taxon>
        <taxon>Tracheophyta</taxon>
        <taxon>Spermatophyta</taxon>
        <taxon>Magnoliopsida</taxon>
        <taxon>Liliopsida</taxon>
        <taxon>Dioscoreales</taxon>
        <taxon>Dioscoreaceae</taxon>
        <taxon>Dioscorea</taxon>
    </lineage>
</organism>
<dbReference type="EMBL" id="CM037018">
    <property type="protein sequence ID" value="KAH7674776.1"/>
    <property type="molecule type" value="Genomic_DNA"/>
</dbReference>
<name>A0ACB7VKZ5_DIOAL</name>
<protein>
    <submittedName>
        <fullName evidence="1">AP2/ERF transcription factor ERF/PTI6 protein</fullName>
    </submittedName>
</protein>
<accession>A0ACB7VKZ5</accession>
<evidence type="ECO:0000313" key="1">
    <source>
        <dbReference type="EMBL" id="KAH7674776.1"/>
    </source>
</evidence>
<proteinExistence type="predicted"/>